<name>A0ABM0JKN8_APLCA</name>
<dbReference type="Proteomes" id="UP000694888">
    <property type="component" value="Unplaced"/>
</dbReference>
<dbReference type="SUPFAM" id="SSF55811">
    <property type="entry name" value="Nudix"/>
    <property type="match status" value="1"/>
</dbReference>
<reference evidence="6" key="1">
    <citation type="submission" date="2025-08" db="UniProtKB">
        <authorList>
            <consortium name="RefSeq"/>
        </authorList>
    </citation>
    <scope>IDENTIFICATION</scope>
</reference>
<feature type="domain" description="Nudix hydrolase" evidence="4">
    <location>
        <begin position="115"/>
        <end position="257"/>
    </location>
</feature>
<gene>
    <name evidence="6" type="primary">LOC101864609</name>
</gene>
<dbReference type="GeneID" id="101864609"/>
<dbReference type="InterPro" id="IPR020476">
    <property type="entry name" value="Nudix_hydrolase"/>
</dbReference>
<dbReference type="PANTHER" id="PTHR11839">
    <property type="entry name" value="UDP/ADP-SUGAR PYROPHOSPHATASE"/>
    <property type="match status" value="1"/>
</dbReference>
<dbReference type="PROSITE" id="PS00893">
    <property type="entry name" value="NUDIX_BOX"/>
    <property type="match status" value="1"/>
</dbReference>
<dbReference type="InterPro" id="IPR015797">
    <property type="entry name" value="NUDIX_hydrolase-like_dom_sf"/>
</dbReference>
<evidence type="ECO:0000256" key="3">
    <source>
        <dbReference type="SAM" id="SignalP"/>
    </source>
</evidence>
<evidence type="ECO:0000256" key="1">
    <source>
        <dbReference type="ARBA" id="ARBA00022801"/>
    </source>
</evidence>
<accession>A0ABM0JKN8</accession>
<protein>
    <submittedName>
        <fullName evidence="6">ADP-sugar pyrophosphatase isoform X1</fullName>
    </submittedName>
</protein>
<dbReference type="CDD" id="cd18888">
    <property type="entry name" value="NUDIX_ADPRase_Nudt5"/>
    <property type="match status" value="1"/>
</dbReference>
<dbReference type="PRINTS" id="PR00502">
    <property type="entry name" value="NUDIXFAMILY"/>
</dbReference>
<proteinExistence type="inferred from homology"/>
<sequence>MQRNLWTLSLLIGSKHWLPVFLIQKCFWSHQILTKLRLKHRVSLFGNSLCCPGSERRTTMASKNSAPTKGKSEHISTKEVARGKWVVLNNVTYKDPTGKERSWEAIGRTTKCKGEADAVGVIAAFNDPSRKCRCVILVRQYRPPLKAYTIEFPAGLIDAGETAAQAAVREMKEETGYSVSVSKVLPASALDGGVGETTMKIVICDLDVEAEGNKNPAAVGGGADEFVDVLIQPLPSLLEKLNEYSEAGDVVDSRVYAWAVGRQSD</sequence>
<dbReference type="Pfam" id="PF00293">
    <property type="entry name" value="NUDIX"/>
    <property type="match status" value="1"/>
</dbReference>
<evidence type="ECO:0000256" key="2">
    <source>
        <dbReference type="RuleBase" id="RU003476"/>
    </source>
</evidence>
<organism evidence="5 6">
    <name type="scientific">Aplysia californica</name>
    <name type="common">California sea hare</name>
    <dbReference type="NCBI Taxonomy" id="6500"/>
    <lineage>
        <taxon>Eukaryota</taxon>
        <taxon>Metazoa</taxon>
        <taxon>Spiralia</taxon>
        <taxon>Lophotrochozoa</taxon>
        <taxon>Mollusca</taxon>
        <taxon>Gastropoda</taxon>
        <taxon>Heterobranchia</taxon>
        <taxon>Euthyneura</taxon>
        <taxon>Tectipleura</taxon>
        <taxon>Aplysiida</taxon>
        <taxon>Aplysioidea</taxon>
        <taxon>Aplysiidae</taxon>
        <taxon>Aplysia</taxon>
    </lineage>
</organism>
<keyword evidence="5" id="KW-1185">Reference proteome</keyword>
<keyword evidence="3" id="KW-0732">Signal</keyword>
<dbReference type="RefSeq" id="XP_005095948.1">
    <property type="nucleotide sequence ID" value="XM_005095891.3"/>
</dbReference>
<keyword evidence="1 2" id="KW-0378">Hydrolase</keyword>
<dbReference type="PANTHER" id="PTHR11839:SF1">
    <property type="entry name" value="ADP-SUGAR PYROPHOSPHATASE"/>
    <property type="match status" value="1"/>
</dbReference>
<evidence type="ECO:0000259" key="4">
    <source>
        <dbReference type="PROSITE" id="PS51462"/>
    </source>
</evidence>
<feature type="signal peptide" evidence="3">
    <location>
        <begin position="1"/>
        <end position="17"/>
    </location>
</feature>
<evidence type="ECO:0000313" key="5">
    <source>
        <dbReference type="Proteomes" id="UP000694888"/>
    </source>
</evidence>
<dbReference type="InterPro" id="IPR000086">
    <property type="entry name" value="NUDIX_hydrolase_dom"/>
</dbReference>
<dbReference type="PROSITE" id="PS51462">
    <property type="entry name" value="NUDIX"/>
    <property type="match status" value="1"/>
</dbReference>
<feature type="chain" id="PRO_5047393756" evidence="3">
    <location>
        <begin position="18"/>
        <end position="265"/>
    </location>
</feature>
<dbReference type="InterPro" id="IPR020084">
    <property type="entry name" value="NUDIX_hydrolase_CS"/>
</dbReference>
<dbReference type="Gene3D" id="3.90.79.10">
    <property type="entry name" value="Nucleoside Triphosphate Pyrophosphohydrolase"/>
    <property type="match status" value="1"/>
</dbReference>
<comment type="similarity">
    <text evidence="2">Belongs to the Nudix hydrolase family.</text>
</comment>
<evidence type="ECO:0000313" key="6">
    <source>
        <dbReference type="RefSeq" id="XP_005095948.1"/>
    </source>
</evidence>